<feature type="transmembrane region" description="Helical" evidence="1">
    <location>
        <begin position="59"/>
        <end position="79"/>
    </location>
</feature>
<evidence type="ECO:0000313" key="3">
    <source>
        <dbReference type="Proteomes" id="UP000656732"/>
    </source>
</evidence>
<proteinExistence type="predicted"/>
<dbReference type="Proteomes" id="UP000656732">
    <property type="component" value="Unassembled WGS sequence"/>
</dbReference>
<accession>A0A918EW04</accession>
<reference evidence="2" key="2">
    <citation type="submission" date="2020-09" db="EMBL/GenBank/DDBJ databases">
        <authorList>
            <person name="Sun Q."/>
            <person name="Ohkuma M."/>
        </authorList>
    </citation>
    <scope>NUCLEOTIDE SEQUENCE</scope>
    <source>
        <strain evidence="2">JCM 4403</strain>
    </source>
</reference>
<organism evidence="2 3">
    <name type="scientific">Streptomyces pilosus</name>
    <dbReference type="NCBI Taxonomy" id="28893"/>
    <lineage>
        <taxon>Bacteria</taxon>
        <taxon>Bacillati</taxon>
        <taxon>Actinomycetota</taxon>
        <taxon>Actinomycetes</taxon>
        <taxon>Kitasatosporales</taxon>
        <taxon>Streptomycetaceae</taxon>
        <taxon>Streptomyces</taxon>
    </lineage>
</organism>
<name>A0A918EW04_9ACTN</name>
<keyword evidence="1" id="KW-1133">Transmembrane helix</keyword>
<keyword evidence="1" id="KW-0472">Membrane</keyword>
<evidence type="ECO:0000256" key="1">
    <source>
        <dbReference type="SAM" id="Phobius"/>
    </source>
</evidence>
<evidence type="ECO:0000313" key="2">
    <source>
        <dbReference type="EMBL" id="GGQ69927.1"/>
    </source>
</evidence>
<reference evidence="2" key="1">
    <citation type="journal article" date="2014" name="Int. J. Syst. Evol. Microbiol.">
        <title>Complete genome sequence of Corynebacterium casei LMG S-19264T (=DSM 44701T), isolated from a smear-ripened cheese.</title>
        <authorList>
            <consortium name="US DOE Joint Genome Institute (JGI-PGF)"/>
            <person name="Walter F."/>
            <person name="Albersmeier A."/>
            <person name="Kalinowski J."/>
            <person name="Ruckert C."/>
        </authorList>
    </citation>
    <scope>NUCLEOTIDE SEQUENCE</scope>
    <source>
        <strain evidence="2">JCM 4403</strain>
    </source>
</reference>
<keyword evidence="1" id="KW-0812">Transmembrane</keyword>
<dbReference type="RefSeq" id="WP_189556709.1">
    <property type="nucleotide sequence ID" value="NZ_BMTU01000002.1"/>
</dbReference>
<dbReference type="EMBL" id="BMTU01000002">
    <property type="protein sequence ID" value="GGQ69927.1"/>
    <property type="molecule type" value="Genomic_DNA"/>
</dbReference>
<gene>
    <name evidence="2" type="ORF">GCM10010280_15420</name>
</gene>
<comment type="caution">
    <text evidence="2">The sequence shown here is derived from an EMBL/GenBank/DDBJ whole genome shotgun (WGS) entry which is preliminary data.</text>
</comment>
<dbReference type="AlphaFoldDB" id="A0A918EW04"/>
<feature type="transmembrane region" description="Helical" evidence="1">
    <location>
        <begin position="29"/>
        <end position="53"/>
    </location>
</feature>
<sequence>MEVSRTQQGGELGDLEPGTRQRAALRARVIDISSLALCVVLALWAVWSIVGLARGATGWAYSAVACTLLAVAVTARTVGIRRRSLRPTR</sequence>
<keyword evidence="3" id="KW-1185">Reference proteome</keyword>
<protein>
    <submittedName>
        <fullName evidence="2">Uncharacterized protein</fullName>
    </submittedName>
</protein>